<dbReference type="Proteomes" id="UP000316778">
    <property type="component" value="Unassembled WGS sequence"/>
</dbReference>
<evidence type="ECO:0000256" key="5">
    <source>
        <dbReference type="ARBA" id="ARBA00022692"/>
    </source>
</evidence>
<evidence type="ECO:0000256" key="12">
    <source>
        <dbReference type="ARBA" id="ARBA00023157"/>
    </source>
</evidence>
<evidence type="ECO:0000313" key="16">
    <source>
        <dbReference type="Proteomes" id="UP000316778"/>
    </source>
</evidence>
<sequence length="286" mass="33332">MKKIAFIILAHKHPVQLHRLLQRLAHPGIDCYVHVDAKCDLAAWQQALALPQVYTVQQRVKVTWAGWSILQATLNGMQAVLDSGEDYAYVTLLSAQDYLLKPAAFIYDYLCARENSGRQFLNVISDAALAPMMSKMNHYHFVEYNFPGKYKFGNLLTAVMPKRRPPLGYKLYCGSAWWTLTPDCVAYCLQFERQHPALRRYFRFTWGSDEFLLQTILMNSHYREQVTMDNLHYIDWAEGLEHPKTFGPEDLQTLLQSGKLFARKFDMGKVEVMDKIDQYKWEKYEV</sequence>
<dbReference type="Pfam" id="PF02485">
    <property type="entry name" value="Branch"/>
    <property type="match status" value="1"/>
</dbReference>
<dbReference type="GO" id="GO:0015012">
    <property type="term" value="P:heparan sulfate proteoglycan biosynthetic process"/>
    <property type="evidence" value="ECO:0007669"/>
    <property type="project" value="TreeGrafter"/>
</dbReference>
<keyword evidence="9" id="KW-1133">Transmembrane helix</keyword>
<evidence type="ECO:0000256" key="4">
    <source>
        <dbReference type="ARBA" id="ARBA00022679"/>
    </source>
</evidence>
<evidence type="ECO:0000256" key="6">
    <source>
        <dbReference type="ARBA" id="ARBA00022723"/>
    </source>
</evidence>
<keyword evidence="10" id="KW-0333">Golgi apparatus</keyword>
<dbReference type="PANTHER" id="PTHR46025:SF3">
    <property type="entry name" value="XYLOSYLTRANSFERASE OXT"/>
    <property type="match status" value="1"/>
</dbReference>
<evidence type="ECO:0000256" key="10">
    <source>
        <dbReference type="ARBA" id="ARBA00023034"/>
    </source>
</evidence>
<name>A0A562SXX1_CHIJA</name>
<evidence type="ECO:0000256" key="13">
    <source>
        <dbReference type="ARBA" id="ARBA00023180"/>
    </source>
</evidence>
<dbReference type="RefSeq" id="WP_145715827.1">
    <property type="nucleotide sequence ID" value="NZ_BAAAFY010000005.1"/>
</dbReference>
<dbReference type="OrthoDB" id="7943907at2"/>
<dbReference type="GO" id="GO:0050650">
    <property type="term" value="P:chondroitin sulfate proteoglycan biosynthetic process"/>
    <property type="evidence" value="ECO:0007669"/>
    <property type="project" value="TreeGrafter"/>
</dbReference>
<evidence type="ECO:0000256" key="3">
    <source>
        <dbReference type="ARBA" id="ARBA00022676"/>
    </source>
</evidence>
<dbReference type="InterPro" id="IPR003406">
    <property type="entry name" value="Glyco_trans_14"/>
</dbReference>
<keyword evidence="11" id="KW-0472">Membrane</keyword>
<evidence type="ECO:0000256" key="7">
    <source>
        <dbReference type="ARBA" id="ARBA00022824"/>
    </source>
</evidence>
<evidence type="ECO:0000256" key="9">
    <source>
        <dbReference type="ARBA" id="ARBA00022989"/>
    </source>
</evidence>
<gene>
    <name evidence="15" type="ORF">LX66_3459</name>
</gene>
<proteinExistence type="predicted"/>
<dbReference type="AlphaFoldDB" id="A0A562SXX1"/>
<keyword evidence="6" id="KW-0479">Metal-binding</keyword>
<keyword evidence="13" id="KW-0325">Glycoprotein</keyword>
<dbReference type="GO" id="GO:0030158">
    <property type="term" value="F:protein xylosyltransferase activity"/>
    <property type="evidence" value="ECO:0007669"/>
    <property type="project" value="InterPro"/>
</dbReference>
<organism evidence="15 16">
    <name type="scientific">Chitinophaga japonensis</name>
    <name type="common">Flexibacter japonensis</name>
    <dbReference type="NCBI Taxonomy" id="104662"/>
    <lineage>
        <taxon>Bacteria</taxon>
        <taxon>Pseudomonadati</taxon>
        <taxon>Bacteroidota</taxon>
        <taxon>Chitinophagia</taxon>
        <taxon>Chitinophagales</taxon>
        <taxon>Chitinophagaceae</taxon>
        <taxon>Chitinophaga</taxon>
    </lineage>
</organism>
<evidence type="ECO:0000256" key="11">
    <source>
        <dbReference type="ARBA" id="ARBA00023136"/>
    </source>
</evidence>
<comment type="caution">
    <text evidence="15">The sequence shown here is derived from an EMBL/GenBank/DDBJ whole genome shotgun (WGS) entry which is preliminary data.</text>
</comment>
<evidence type="ECO:0000256" key="8">
    <source>
        <dbReference type="ARBA" id="ARBA00022968"/>
    </source>
</evidence>
<reference evidence="15 16" key="1">
    <citation type="journal article" date="2013" name="Stand. Genomic Sci.">
        <title>Genomic Encyclopedia of Type Strains, Phase I: The one thousand microbial genomes (KMG-I) project.</title>
        <authorList>
            <person name="Kyrpides N.C."/>
            <person name="Woyke T."/>
            <person name="Eisen J.A."/>
            <person name="Garrity G."/>
            <person name="Lilburn T.G."/>
            <person name="Beck B.J."/>
            <person name="Whitman W.B."/>
            <person name="Hugenholtz P."/>
            <person name="Klenk H.P."/>
        </authorList>
    </citation>
    <scope>NUCLEOTIDE SEQUENCE [LARGE SCALE GENOMIC DNA]</scope>
    <source>
        <strain evidence="15 16">DSM 13484</strain>
    </source>
</reference>
<comment type="subcellular location">
    <subcellularLocation>
        <location evidence="2">Endoplasmic reticulum membrane</location>
        <topology evidence="2">Single-pass type II membrane protein</topology>
    </subcellularLocation>
    <subcellularLocation>
        <location evidence="1">Golgi apparatus membrane</location>
        <topology evidence="1">Single-pass type II membrane protein</topology>
    </subcellularLocation>
</comment>
<dbReference type="GO" id="GO:0046872">
    <property type="term" value="F:metal ion binding"/>
    <property type="evidence" value="ECO:0007669"/>
    <property type="project" value="UniProtKB-KW"/>
</dbReference>
<evidence type="ECO:0000256" key="1">
    <source>
        <dbReference type="ARBA" id="ARBA00004323"/>
    </source>
</evidence>
<evidence type="ECO:0000313" key="15">
    <source>
        <dbReference type="EMBL" id="TWI86207.1"/>
    </source>
</evidence>
<keyword evidence="7" id="KW-0256">Endoplasmic reticulum</keyword>
<dbReference type="EMBL" id="VLLG01000004">
    <property type="protein sequence ID" value="TWI86207.1"/>
    <property type="molecule type" value="Genomic_DNA"/>
</dbReference>
<protein>
    <recommendedName>
        <fullName evidence="14">Peptide O-xylosyltransferase</fullName>
    </recommendedName>
</protein>
<evidence type="ECO:0000256" key="2">
    <source>
        <dbReference type="ARBA" id="ARBA00004648"/>
    </source>
</evidence>
<dbReference type="PANTHER" id="PTHR46025">
    <property type="entry name" value="XYLOSYLTRANSFERASE OXT"/>
    <property type="match status" value="1"/>
</dbReference>
<dbReference type="InterPro" id="IPR043538">
    <property type="entry name" value="XYLT"/>
</dbReference>
<dbReference type="GO" id="GO:0016020">
    <property type="term" value="C:membrane"/>
    <property type="evidence" value="ECO:0007669"/>
    <property type="project" value="InterPro"/>
</dbReference>
<keyword evidence="8" id="KW-0735">Signal-anchor</keyword>
<keyword evidence="12" id="KW-1015">Disulfide bond</keyword>
<accession>A0A562SXX1</accession>
<evidence type="ECO:0000256" key="14">
    <source>
        <dbReference type="ARBA" id="ARBA00042865"/>
    </source>
</evidence>
<keyword evidence="16" id="KW-1185">Reference proteome</keyword>
<keyword evidence="3" id="KW-0328">Glycosyltransferase</keyword>
<keyword evidence="4" id="KW-0808">Transferase</keyword>
<keyword evidence="5" id="KW-0812">Transmembrane</keyword>